<proteinExistence type="predicted"/>
<dbReference type="AlphaFoldDB" id="A0AAU4K031"/>
<sequence>MTPINFVARLWKDGKQGGTPITAAALNRLEDVIVAIIAAVSSKADLVAGKVPVDQLPERAIVRYLGSVASQSAMLALGGDESDWCVRTDTGTHWVIVGSNPTQIGSWKQIPLPLDAMSKAVADASYAPANPDVVINRDSGGVVTSVVENGLSTVLTRNSDGSLATVKRGDAPTKTVTRNSAGQITGVSA</sequence>
<keyword evidence="2" id="KW-1185">Reference proteome</keyword>
<evidence type="ECO:0000313" key="1">
    <source>
        <dbReference type="EMBL" id="WUM19400.1"/>
    </source>
</evidence>
<dbReference type="KEGG" id="whr:OG579_17075"/>
<reference evidence="1 2" key="1">
    <citation type="submission" date="2022-10" db="EMBL/GenBank/DDBJ databases">
        <title>The complete genomes of actinobacterial strains from the NBC collection.</title>
        <authorList>
            <person name="Joergensen T.S."/>
            <person name="Alvarez Arevalo M."/>
            <person name="Sterndorff E.B."/>
            <person name="Faurdal D."/>
            <person name="Vuksanovic O."/>
            <person name="Mourched A.-S."/>
            <person name="Charusanti P."/>
            <person name="Shaw S."/>
            <person name="Blin K."/>
            <person name="Weber T."/>
        </authorList>
    </citation>
    <scope>NUCLEOTIDE SEQUENCE [LARGE SCALE GENOMIC DNA]</scope>
    <source>
        <strain evidence="1 2">NBC_00319</strain>
    </source>
</reference>
<evidence type="ECO:0000313" key="2">
    <source>
        <dbReference type="Proteomes" id="UP001432128"/>
    </source>
</evidence>
<accession>A0AAU4K031</accession>
<protein>
    <submittedName>
        <fullName evidence="1">Uncharacterized protein</fullName>
    </submittedName>
</protein>
<gene>
    <name evidence="1" type="ORF">OG579_17075</name>
</gene>
<dbReference type="Proteomes" id="UP001432128">
    <property type="component" value="Chromosome"/>
</dbReference>
<name>A0AAU4K031_9NOCA</name>
<organism evidence="1 2">
    <name type="scientific">Williamsia herbipolensis</name>
    <dbReference type="NCBI Taxonomy" id="1603258"/>
    <lineage>
        <taxon>Bacteria</taxon>
        <taxon>Bacillati</taxon>
        <taxon>Actinomycetota</taxon>
        <taxon>Actinomycetes</taxon>
        <taxon>Mycobacteriales</taxon>
        <taxon>Nocardiaceae</taxon>
        <taxon>Williamsia</taxon>
    </lineage>
</organism>
<dbReference type="RefSeq" id="WP_328856909.1">
    <property type="nucleotide sequence ID" value="NZ_CP108021.1"/>
</dbReference>
<dbReference type="EMBL" id="CP108021">
    <property type="protein sequence ID" value="WUM19400.1"/>
    <property type="molecule type" value="Genomic_DNA"/>
</dbReference>